<dbReference type="RefSeq" id="WP_054726055.1">
    <property type="nucleotide sequence ID" value="NZ_CP009429.1"/>
</dbReference>
<dbReference type="EMBL" id="CP013344">
    <property type="protein sequence ID" value="AMU89987.1"/>
    <property type="molecule type" value="Genomic_DNA"/>
</dbReference>
<dbReference type="KEGG" id="smaz:LH19_06630"/>
<dbReference type="AlphaFoldDB" id="A0AAC9AVE8"/>
<accession>A0AAC9AVE8</accession>
<keyword evidence="2" id="KW-1185">Reference proteome</keyword>
<protein>
    <submittedName>
        <fullName evidence="1">Uncharacterized protein</fullName>
    </submittedName>
</protein>
<sequence length="102" mass="10617">MIAIYGQDKLTADARTAALAAAAETLSSRGVSADAAMKAASVDLLLAEGIEPGERTDDHYREHGASLTALDAYHAARAAAEAEIARLDPDNAAFRVMFIADA</sequence>
<reference evidence="2" key="1">
    <citation type="submission" date="2015-11" db="EMBL/GenBank/DDBJ databases">
        <title>Complete genome sequence of a polyethylene-glycol degrader Sphingopyxis macrogoltabida 203N (NBRC 111659).</title>
        <authorList>
            <person name="Yoshiyuki O."/>
            <person name="Shouta N."/>
            <person name="Nagata Y."/>
            <person name="Numata M."/>
            <person name="Tsuchikane K."/>
            <person name="Hosoyama A."/>
            <person name="Yamazoe A."/>
            <person name="Tsuda M."/>
            <person name="Fujita N."/>
            <person name="Kawai F."/>
        </authorList>
    </citation>
    <scope>NUCLEOTIDE SEQUENCE [LARGE SCALE GENOMIC DNA]</scope>
    <source>
        <strain evidence="2">203N</strain>
    </source>
</reference>
<evidence type="ECO:0000313" key="1">
    <source>
        <dbReference type="EMBL" id="AMU89987.1"/>
    </source>
</evidence>
<proteinExistence type="predicted"/>
<evidence type="ECO:0000313" key="2">
    <source>
        <dbReference type="Proteomes" id="UP000076088"/>
    </source>
</evidence>
<gene>
    <name evidence="1" type="ORF">ATM17_13165</name>
</gene>
<dbReference type="Proteomes" id="UP000076088">
    <property type="component" value="Chromosome"/>
</dbReference>
<reference evidence="1 2" key="2">
    <citation type="journal article" date="2016" name="Genome Announc.">
        <title>Complete Genome Sequence of Sphingopyxis macrogoltabida Strain 203N (NBRC 111659), a Polyethylene Glycol Degrader.</title>
        <authorList>
            <person name="Ohtsubo Y."/>
            <person name="Nonoyama S."/>
            <person name="Nagata Y."/>
            <person name="Numata M."/>
            <person name="Tsuchikane K."/>
            <person name="Hosoyama A."/>
            <person name="Yamazoe A."/>
            <person name="Tsuda M."/>
            <person name="Fujita N."/>
            <person name="Kawai F."/>
        </authorList>
    </citation>
    <scope>NUCLEOTIDE SEQUENCE [LARGE SCALE GENOMIC DNA]</scope>
    <source>
        <strain evidence="1 2">203N</strain>
    </source>
</reference>
<name>A0AAC9AVE8_SPHMC</name>
<organism evidence="1 2">
    <name type="scientific">Sphingopyxis macrogoltabida</name>
    <name type="common">Sphingomonas macrogoltabidus</name>
    <dbReference type="NCBI Taxonomy" id="33050"/>
    <lineage>
        <taxon>Bacteria</taxon>
        <taxon>Pseudomonadati</taxon>
        <taxon>Pseudomonadota</taxon>
        <taxon>Alphaproteobacteria</taxon>
        <taxon>Sphingomonadales</taxon>
        <taxon>Sphingomonadaceae</taxon>
        <taxon>Sphingopyxis</taxon>
    </lineage>
</organism>